<accession>A0A1G6YP66</accession>
<reference evidence="2 3" key="1">
    <citation type="submission" date="2016-10" db="EMBL/GenBank/DDBJ databases">
        <authorList>
            <person name="Varghese N."/>
            <person name="Submissions S."/>
        </authorList>
    </citation>
    <scope>NUCLEOTIDE SEQUENCE [LARGE SCALE GENOMIC DNA]</scope>
    <source>
        <strain evidence="2 3">CDM_1</strain>
    </source>
</reference>
<feature type="domain" description="Resolvase/invertase-type recombinase catalytic" evidence="1">
    <location>
        <begin position="60"/>
        <end position="209"/>
    </location>
</feature>
<gene>
    <name evidence="2" type="ORF">SAMN05192552_10713</name>
</gene>
<evidence type="ECO:0000313" key="3">
    <source>
        <dbReference type="Proteomes" id="UP000324021"/>
    </source>
</evidence>
<dbReference type="InterPro" id="IPR051491">
    <property type="entry name" value="Recombinase/Transposase-rel"/>
</dbReference>
<dbReference type="PANTHER" id="PTHR36172">
    <property type="match status" value="1"/>
</dbReference>
<dbReference type="InterPro" id="IPR009061">
    <property type="entry name" value="DNA-bd_dom_put_sf"/>
</dbReference>
<sequence length="209" mass="23885">MAKVYSVGEFADELGVHPETVKRWCREEKLNYTRTAGGHRRIPHAELQRLEGTTQPRTDKVALYARVSGHGQKKDGDLNRQLDALKEYAHDHGWSVENQYTDIGSGLNENRRGLNKLLDEAEDADYGRILVTYQDRLTRFGYSYVERFLDQHGVEITVINEETDKTAHEELVDDLLQLVASFAGKLYGMRSSKRKNLVETVESEVNTSE</sequence>
<dbReference type="CDD" id="cd04762">
    <property type="entry name" value="HTH_MerR-trunc"/>
    <property type="match status" value="1"/>
</dbReference>
<protein>
    <submittedName>
        <fullName evidence="2">Putative resolvase</fullName>
    </submittedName>
</protein>
<evidence type="ECO:0000259" key="1">
    <source>
        <dbReference type="PROSITE" id="PS51736"/>
    </source>
</evidence>
<name>A0A1G6YP66_9EURY</name>
<dbReference type="InterPro" id="IPR006119">
    <property type="entry name" value="Resolv_N"/>
</dbReference>
<dbReference type="InterPro" id="IPR010093">
    <property type="entry name" value="SinI_DNA-bd"/>
</dbReference>
<dbReference type="PANTHER" id="PTHR36172:SF1">
    <property type="entry name" value="RESOLVASE-RELATED"/>
    <property type="match status" value="1"/>
</dbReference>
<dbReference type="Pfam" id="PF12728">
    <property type="entry name" value="HTH_17"/>
    <property type="match status" value="1"/>
</dbReference>
<dbReference type="SUPFAM" id="SSF53041">
    <property type="entry name" value="Resolvase-like"/>
    <property type="match status" value="1"/>
</dbReference>
<dbReference type="Gene3D" id="1.10.287.2170">
    <property type="match status" value="1"/>
</dbReference>
<evidence type="ECO:0000313" key="2">
    <source>
        <dbReference type="EMBL" id="SDD92188.1"/>
    </source>
</evidence>
<dbReference type="Proteomes" id="UP000324021">
    <property type="component" value="Unassembled WGS sequence"/>
</dbReference>
<dbReference type="CDD" id="cd03769">
    <property type="entry name" value="SR_IS607_transposase_like"/>
    <property type="match status" value="1"/>
</dbReference>
<dbReference type="InterPro" id="IPR048046">
    <property type="entry name" value="Transpos_IS607"/>
</dbReference>
<dbReference type="InterPro" id="IPR041657">
    <property type="entry name" value="HTH_17"/>
</dbReference>
<dbReference type="GO" id="GO:0000150">
    <property type="term" value="F:DNA strand exchange activity"/>
    <property type="evidence" value="ECO:0007669"/>
    <property type="project" value="InterPro"/>
</dbReference>
<dbReference type="PROSITE" id="PS51736">
    <property type="entry name" value="RECOMBINASES_3"/>
    <property type="match status" value="1"/>
</dbReference>
<dbReference type="InterPro" id="IPR036162">
    <property type="entry name" value="Resolvase-like_N_sf"/>
</dbReference>
<dbReference type="SMART" id="SM00857">
    <property type="entry name" value="Resolvase"/>
    <property type="match status" value="1"/>
</dbReference>
<dbReference type="NCBIfam" id="TIGR01764">
    <property type="entry name" value="excise"/>
    <property type="match status" value="1"/>
</dbReference>
<dbReference type="RefSeq" id="WP_149782692.1">
    <property type="nucleotide sequence ID" value="NZ_FMZP01000071.1"/>
</dbReference>
<dbReference type="GO" id="GO:0003677">
    <property type="term" value="F:DNA binding"/>
    <property type="evidence" value="ECO:0007669"/>
    <property type="project" value="InterPro"/>
</dbReference>
<dbReference type="SUPFAM" id="SSF46955">
    <property type="entry name" value="Putative DNA-binding domain"/>
    <property type="match status" value="1"/>
</dbReference>
<dbReference type="AlphaFoldDB" id="A0A1G6YP66"/>
<dbReference type="InterPro" id="IPR041718">
    <property type="entry name" value="IS607_transposase-like"/>
</dbReference>
<proteinExistence type="predicted"/>
<dbReference type="Gene3D" id="3.40.50.1390">
    <property type="entry name" value="Resolvase, N-terminal catalytic domain"/>
    <property type="match status" value="1"/>
</dbReference>
<dbReference type="FunFam" id="3.40.50.1390:FF:000002">
    <property type="entry name" value="ORF1 in transposon ISC1904"/>
    <property type="match status" value="1"/>
</dbReference>
<dbReference type="Gene3D" id="1.10.1660.10">
    <property type="match status" value="1"/>
</dbReference>
<dbReference type="Pfam" id="PF00239">
    <property type="entry name" value="Resolvase"/>
    <property type="match status" value="1"/>
</dbReference>
<dbReference type="EMBL" id="FMZP01000071">
    <property type="protein sequence ID" value="SDD92188.1"/>
    <property type="molecule type" value="Genomic_DNA"/>
</dbReference>
<dbReference type="NCBIfam" id="NF033518">
    <property type="entry name" value="transpos_IS607"/>
    <property type="match status" value="1"/>
</dbReference>
<organism evidence="2 3">
    <name type="scientific">Natrinema hispanicum</name>
    <dbReference type="NCBI Taxonomy" id="392421"/>
    <lineage>
        <taxon>Archaea</taxon>
        <taxon>Methanobacteriati</taxon>
        <taxon>Methanobacteriota</taxon>
        <taxon>Stenosarchaea group</taxon>
        <taxon>Halobacteria</taxon>
        <taxon>Halobacteriales</taxon>
        <taxon>Natrialbaceae</taxon>
        <taxon>Natrinema</taxon>
    </lineage>
</organism>